<evidence type="ECO:0000256" key="2">
    <source>
        <dbReference type="ARBA" id="ARBA00022549"/>
    </source>
</evidence>
<reference evidence="9 10" key="1">
    <citation type="submission" date="2017-08" db="EMBL/GenBank/DDBJ databases">
        <title>Draft genome sequence of filamentous cyanobacterium Calothrix elsteri CCALA 953.</title>
        <authorList>
            <person name="Gagunashvili A.N."/>
            <person name="Elster J."/>
            <person name="Andresson O.S."/>
        </authorList>
    </citation>
    <scope>NUCLEOTIDE SEQUENCE [LARGE SCALE GENOMIC DNA]</scope>
    <source>
        <strain evidence="9 10">CCALA 953</strain>
    </source>
</reference>
<evidence type="ECO:0000313" key="9">
    <source>
        <dbReference type="EMBL" id="PAX59938.1"/>
    </source>
</evidence>
<protein>
    <submittedName>
        <fullName evidence="9">Peptidoglycan-binding protein</fullName>
    </submittedName>
</protein>
<dbReference type="InterPro" id="IPR036366">
    <property type="entry name" value="PGBDSf"/>
</dbReference>
<dbReference type="OrthoDB" id="581048at2"/>
<dbReference type="InterPro" id="IPR016024">
    <property type="entry name" value="ARM-type_fold"/>
</dbReference>
<evidence type="ECO:0000256" key="3">
    <source>
        <dbReference type="ARBA" id="ARBA00022738"/>
    </source>
</evidence>
<keyword evidence="10" id="KW-1185">Reference proteome</keyword>
<comment type="caution">
    <text evidence="9">The sequence shown here is derived from an EMBL/GenBank/DDBJ whole genome shotgun (WGS) entry which is preliminary data.</text>
</comment>
<dbReference type="SUPFAM" id="SSF48371">
    <property type="entry name" value="ARM repeat"/>
    <property type="match status" value="1"/>
</dbReference>
<accession>A0A2A2TP80</accession>
<dbReference type="Proteomes" id="UP000218238">
    <property type="component" value="Unassembled WGS sequence"/>
</dbReference>
<dbReference type="Gene3D" id="1.25.10.10">
    <property type="entry name" value="Leucine-rich Repeat Variant"/>
    <property type="match status" value="1"/>
</dbReference>
<keyword evidence="7" id="KW-0732">Signal</keyword>
<dbReference type="InterPro" id="IPR004155">
    <property type="entry name" value="PBS_lyase_HEAT"/>
</dbReference>
<keyword evidence="3" id="KW-0605">Phycobilisome</keyword>
<feature type="chain" id="PRO_5012155232" evidence="7">
    <location>
        <begin position="25"/>
        <end position="498"/>
    </location>
</feature>
<evidence type="ECO:0000256" key="5">
    <source>
        <dbReference type="SAM" id="MobiDB-lite"/>
    </source>
</evidence>
<feature type="transmembrane region" description="Helical" evidence="6">
    <location>
        <begin position="172"/>
        <end position="193"/>
    </location>
</feature>
<feature type="compositionally biased region" description="Low complexity" evidence="5">
    <location>
        <begin position="46"/>
        <end position="73"/>
    </location>
</feature>
<evidence type="ECO:0000256" key="6">
    <source>
        <dbReference type="SAM" id="Phobius"/>
    </source>
</evidence>
<feature type="compositionally biased region" description="Polar residues" evidence="5">
    <location>
        <begin position="332"/>
        <end position="341"/>
    </location>
</feature>
<dbReference type="InterPro" id="IPR011989">
    <property type="entry name" value="ARM-like"/>
</dbReference>
<feature type="region of interest" description="Disordered" evidence="5">
    <location>
        <begin position="43"/>
        <end position="77"/>
    </location>
</feature>
<organism evidence="9 10">
    <name type="scientific">Brunnivagina elsteri CCALA 953</name>
    <dbReference type="NCBI Taxonomy" id="987040"/>
    <lineage>
        <taxon>Bacteria</taxon>
        <taxon>Bacillati</taxon>
        <taxon>Cyanobacteriota</taxon>
        <taxon>Cyanophyceae</taxon>
        <taxon>Nostocales</taxon>
        <taxon>Calotrichaceae</taxon>
        <taxon>Brunnivagina</taxon>
    </lineage>
</organism>
<dbReference type="InterPro" id="IPR036365">
    <property type="entry name" value="PGBD-like_sf"/>
</dbReference>
<dbReference type="InterPro" id="IPR002477">
    <property type="entry name" value="Peptidoglycan-bd-like"/>
</dbReference>
<proteinExistence type="inferred from homology"/>
<dbReference type="GO" id="GO:0016829">
    <property type="term" value="F:lyase activity"/>
    <property type="evidence" value="ECO:0007669"/>
    <property type="project" value="UniProtKB-KW"/>
</dbReference>
<keyword evidence="6" id="KW-1133">Transmembrane helix</keyword>
<keyword evidence="2" id="KW-0042">Antenna complex</keyword>
<dbReference type="Gene3D" id="1.10.101.10">
    <property type="entry name" value="PGBD-like superfamily/PGBD"/>
    <property type="match status" value="1"/>
</dbReference>
<evidence type="ECO:0000256" key="4">
    <source>
        <dbReference type="ARBA" id="ARBA00023239"/>
    </source>
</evidence>
<feature type="region of interest" description="Disordered" evidence="5">
    <location>
        <begin position="314"/>
        <end position="346"/>
    </location>
</feature>
<dbReference type="EMBL" id="NTFS01000029">
    <property type="protein sequence ID" value="PAX59938.1"/>
    <property type="molecule type" value="Genomic_DNA"/>
</dbReference>
<feature type="domain" description="Peptidoglycan binding-like" evidence="8">
    <location>
        <begin position="87"/>
        <end position="142"/>
    </location>
</feature>
<keyword evidence="6" id="KW-0472">Membrane</keyword>
<keyword evidence="6" id="KW-0812">Transmembrane</keyword>
<feature type="region of interest" description="Disordered" evidence="5">
    <location>
        <begin position="147"/>
        <end position="166"/>
    </location>
</feature>
<feature type="compositionally biased region" description="Low complexity" evidence="5">
    <location>
        <begin position="318"/>
        <end position="331"/>
    </location>
</feature>
<feature type="signal peptide" evidence="7">
    <location>
        <begin position="1"/>
        <end position="24"/>
    </location>
</feature>
<dbReference type="GO" id="GO:0030089">
    <property type="term" value="C:phycobilisome"/>
    <property type="evidence" value="ECO:0007669"/>
    <property type="project" value="UniProtKB-KW"/>
</dbReference>
<name>A0A2A2TP80_9CYAN</name>
<dbReference type="Pfam" id="PF13646">
    <property type="entry name" value="HEAT_2"/>
    <property type="match status" value="1"/>
</dbReference>
<evidence type="ECO:0000256" key="7">
    <source>
        <dbReference type="SAM" id="SignalP"/>
    </source>
</evidence>
<keyword evidence="4" id="KW-0456">Lyase</keyword>
<dbReference type="RefSeq" id="WP_095720529.1">
    <property type="nucleotide sequence ID" value="NZ_NTFS01000029.1"/>
</dbReference>
<comment type="similarity">
    <text evidence="1">Belongs to the CpcE/RpcE/PecE family.</text>
</comment>
<evidence type="ECO:0000259" key="8">
    <source>
        <dbReference type="Pfam" id="PF01471"/>
    </source>
</evidence>
<feature type="compositionally biased region" description="Low complexity" evidence="5">
    <location>
        <begin position="153"/>
        <end position="166"/>
    </location>
</feature>
<sequence length="498" mass="54741">MWLCRSSSLLISCFLFLGLNPGRANTVAYGYSTPASIKLVQVNSPESSNQTTDTTTPNPEVTTQATSTATPETSPDKDKIILRPGNSGDEVKELQTKLKQLGFYDGVIDGGYGGGTRTAVAKFQSANGLGADGIVGTTTKEKIEAGIQQKLQPTPSSTSSASAKSKSSGKGIVWWGLIGLGMFGSVGAIAFFMRGFGKAKSQKTGFTVINPQILEQQTEPRVITQYPKHEQTVIQEFERVVPDPKVINQYPAHEQTVIQEFDNVSDAKFIEQHPAHEQTVIQEFDRVSDAKFIEQYPAHEQTVIQEFETNDRESHFYSSSLNNSQDVSSQNTNLQGNNVSASELFPPGKTSRLAKVSIIDELVKDIRSADATKRRKAIWDLGQQGDSRAIQPLVDLMIDADSQQRSLILAALSEISVRTLKPMNRALAMSLQDESPEVRQNAIRDLTRVYDLMAQVSQMLVHATQDDDPQVQETAKYALSQMNKIRALSGQNNHKDEE</sequence>
<dbReference type="SUPFAM" id="SSF47090">
    <property type="entry name" value="PGBD-like"/>
    <property type="match status" value="1"/>
</dbReference>
<dbReference type="AlphaFoldDB" id="A0A2A2TP80"/>
<evidence type="ECO:0000256" key="1">
    <source>
        <dbReference type="ARBA" id="ARBA00009299"/>
    </source>
</evidence>
<dbReference type="Pfam" id="PF03130">
    <property type="entry name" value="HEAT_PBS"/>
    <property type="match status" value="1"/>
</dbReference>
<gene>
    <name evidence="9" type="ORF">CK510_04375</name>
</gene>
<evidence type="ECO:0000313" key="10">
    <source>
        <dbReference type="Proteomes" id="UP000218238"/>
    </source>
</evidence>
<dbReference type="Pfam" id="PF01471">
    <property type="entry name" value="PG_binding_1"/>
    <property type="match status" value="1"/>
</dbReference>